<evidence type="ECO:0000313" key="3">
    <source>
        <dbReference type="Proteomes" id="UP000541154"/>
    </source>
</evidence>
<organism evidence="2 3">
    <name type="scientific">Petromyces alliaceus</name>
    <name type="common">Aspergillus alliaceus</name>
    <dbReference type="NCBI Taxonomy" id="209559"/>
    <lineage>
        <taxon>Eukaryota</taxon>
        <taxon>Fungi</taxon>
        <taxon>Dikarya</taxon>
        <taxon>Ascomycota</taxon>
        <taxon>Pezizomycotina</taxon>
        <taxon>Eurotiomycetes</taxon>
        <taxon>Eurotiomycetidae</taxon>
        <taxon>Eurotiales</taxon>
        <taxon>Aspergillaceae</taxon>
        <taxon>Aspergillus</taxon>
        <taxon>Aspergillus subgen. Circumdati</taxon>
    </lineage>
</organism>
<gene>
    <name evidence="2" type="ORF">ETB97_005406</name>
</gene>
<feature type="region of interest" description="Disordered" evidence="1">
    <location>
        <begin position="1"/>
        <end position="27"/>
    </location>
</feature>
<dbReference type="Proteomes" id="UP000541154">
    <property type="component" value="Unassembled WGS sequence"/>
</dbReference>
<feature type="region of interest" description="Disordered" evidence="1">
    <location>
        <begin position="277"/>
        <end position="313"/>
    </location>
</feature>
<evidence type="ECO:0000256" key="1">
    <source>
        <dbReference type="SAM" id="MobiDB-lite"/>
    </source>
</evidence>
<name>A0A8H6A0D2_PETAA</name>
<accession>A0A8H6A0D2</accession>
<dbReference type="EMBL" id="SPNV01000241">
    <property type="protein sequence ID" value="KAF5857734.1"/>
    <property type="molecule type" value="Genomic_DNA"/>
</dbReference>
<reference evidence="2 3" key="1">
    <citation type="submission" date="2019-04" db="EMBL/GenBank/DDBJ databases">
        <title>Aspergillus burnettii sp. nov., novel species from soil in southeast Queensland.</title>
        <authorList>
            <person name="Gilchrist C.L.M."/>
            <person name="Pitt J.I."/>
            <person name="Lange L."/>
            <person name="Lacey H.J."/>
            <person name="Vuong D."/>
            <person name="Midgley D.J."/>
            <person name="Greenfield P."/>
            <person name="Bradbury M."/>
            <person name="Lacey E."/>
            <person name="Busk P.K."/>
            <person name="Pilgaard B."/>
            <person name="Chooi Y.H."/>
            <person name="Piggott A.M."/>
        </authorList>
    </citation>
    <scope>NUCLEOTIDE SEQUENCE [LARGE SCALE GENOMIC DNA]</scope>
    <source>
        <strain evidence="2 3">FRR 5400</strain>
    </source>
</reference>
<dbReference type="AlphaFoldDB" id="A0A8H6A0D2"/>
<evidence type="ECO:0008006" key="4">
    <source>
        <dbReference type="Google" id="ProtNLM"/>
    </source>
</evidence>
<evidence type="ECO:0000313" key="2">
    <source>
        <dbReference type="EMBL" id="KAF5857734.1"/>
    </source>
</evidence>
<sequence length="357" mass="40299">MADSRRDRMLMPPPLPPGSSDRHEPSSTIHTSIIMSDTTSVGTSRASSLKSSAFSESTKLRVRQIDRDECWACGTEPPYICHVIAQEDRQASLWVELGLIDFPLTSVLNAIPLCLSCHDQFDCLNDPGFVFIPKDLQFFIEYELKDRERRKIAAEKGVILKRETPTSEQYKMYQVSKGIITVDAIGGQYLPVFLKSYLHRRRFDFNIAQVLSKPREWHGAPLACLRRCIQALGSPRLGIVNRDSCLKLRQLYDLYFFDDEYSPSCNKLPDLAVRSQPIDGGQKRQFDDVTPGDPHSAKRHQGPREGGNNSSQDTTTFCPILLREVRAVWSLGPDVSTEEAVRQFAPIVTRSLNSSHV</sequence>
<proteinExistence type="predicted"/>
<comment type="caution">
    <text evidence="2">The sequence shown here is derived from an EMBL/GenBank/DDBJ whole genome shotgun (WGS) entry which is preliminary data.</text>
</comment>
<keyword evidence="3" id="KW-1185">Reference proteome</keyword>
<protein>
    <recommendedName>
        <fullName evidence="4">HNH nuclease domain-containing protein</fullName>
    </recommendedName>
</protein>